<dbReference type="Pfam" id="PF13604">
    <property type="entry name" value="AAA_30"/>
    <property type="match status" value="1"/>
</dbReference>
<evidence type="ECO:0000313" key="3">
    <source>
        <dbReference type="EMBL" id="QIS24137.1"/>
    </source>
</evidence>
<dbReference type="CDD" id="cd18809">
    <property type="entry name" value="SF1_C_RecD"/>
    <property type="match status" value="1"/>
</dbReference>
<dbReference type="Proteomes" id="UP000500953">
    <property type="component" value="Chromosome"/>
</dbReference>
<feature type="region of interest" description="Disordered" evidence="1">
    <location>
        <begin position="1304"/>
        <end position="1337"/>
    </location>
</feature>
<dbReference type="Gene3D" id="3.40.50.300">
    <property type="entry name" value="P-loop containing nucleotide triphosphate hydrolases"/>
    <property type="match status" value="2"/>
</dbReference>
<proteinExistence type="predicted"/>
<feature type="domain" description="TrwC relaxase" evidence="2">
    <location>
        <begin position="2"/>
        <end position="412"/>
    </location>
</feature>
<reference evidence="3 4" key="1">
    <citation type="journal article" date="2019" name="ACS Chem. Biol.">
        <title>Identification and Mobilization of a Cryptic Antibiotic Biosynthesis Gene Locus from a Human-Pathogenic Nocardia Isolate.</title>
        <authorList>
            <person name="Herisse M."/>
            <person name="Ishida K."/>
            <person name="Porter J.L."/>
            <person name="Howden B."/>
            <person name="Hertweck C."/>
            <person name="Stinear T.P."/>
            <person name="Pidot S.J."/>
        </authorList>
    </citation>
    <scope>NUCLEOTIDE SEQUENCE [LARGE SCALE GENOMIC DNA]</scope>
    <source>
        <strain evidence="3 4">AUSMDU00012715</strain>
    </source>
</reference>
<dbReference type="SUPFAM" id="SSF55464">
    <property type="entry name" value="Origin of replication-binding domain, RBD-like"/>
    <property type="match status" value="1"/>
</dbReference>
<dbReference type="Gene3D" id="2.30.30.940">
    <property type="match status" value="1"/>
</dbReference>
<evidence type="ECO:0000313" key="4">
    <source>
        <dbReference type="Proteomes" id="UP000500953"/>
    </source>
</evidence>
<accession>A0A6G9ZFK7</accession>
<name>A0A6G9ZFK7_9NOCA</name>
<feature type="compositionally biased region" description="Pro residues" evidence="1">
    <location>
        <begin position="1311"/>
        <end position="1323"/>
    </location>
</feature>
<protein>
    <submittedName>
        <fullName evidence="3">Relaxase domain-containing protein</fullName>
    </submittedName>
</protein>
<dbReference type="InterPro" id="IPR014862">
    <property type="entry name" value="TrwC"/>
</dbReference>
<organism evidence="3 4">
    <name type="scientific">Nocardia terpenica</name>
    <dbReference type="NCBI Taxonomy" id="455432"/>
    <lineage>
        <taxon>Bacteria</taxon>
        <taxon>Bacillati</taxon>
        <taxon>Actinomycetota</taxon>
        <taxon>Actinomycetes</taxon>
        <taxon>Mycobacteriales</taxon>
        <taxon>Nocardiaceae</taxon>
        <taxon>Nocardia</taxon>
    </lineage>
</organism>
<dbReference type="NCBIfam" id="NF041492">
    <property type="entry name" value="MobF"/>
    <property type="match status" value="1"/>
</dbReference>
<dbReference type="EMBL" id="CP046173">
    <property type="protein sequence ID" value="QIS24137.1"/>
    <property type="molecule type" value="Genomic_DNA"/>
</dbReference>
<dbReference type="InterPro" id="IPR027417">
    <property type="entry name" value="P-loop_NTPase"/>
</dbReference>
<dbReference type="SUPFAM" id="SSF52540">
    <property type="entry name" value="P-loop containing nucleoside triphosphate hydrolases"/>
    <property type="match status" value="2"/>
</dbReference>
<dbReference type="Pfam" id="PF08751">
    <property type="entry name" value="TrwC"/>
    <property type="match status" value="1"/>
</dbReference>
<evidence type="ECO:0000259" key="2">
    <source>
        <dbReference type="Pfam" id="PF08751"/>
    </source>
</evidence>
<sequence length="1452" mass="159090">MAGTGYEYYLKQVATGDSTELGASSLADYYSAHGEAPGTWHGTGLTALGITTGETVTEPQMEALFGLGIHPNADTIQNHVIDTEIARGTKRKHAIRAAEKAAQLGNPFRIYDGENEFRTRCGHAFAAHNIAHGLDPHAALSDHIRARLRTNVATDMFITRYHRPPLDERELSGWVARISRPPSAAVAGFDITFSPVKSVSALWAIAPRHVADSIYAAHQKAVDDALGWLEQHGAYTRLGRNGVRQVEVEGLVVARFTHRESRCGDPDLHTHALIANKVRTLDGHWRALDGTPIYRLLVTVSEIYNTRLEQHLEADIGVQFTERRIGVAPGKRPIREIVGVPWALIAHWSRRDAAITTRLGELTSTFQQLLGREPAPHEMYGLAERATLETRPAKHRLRSYAEQRTDWRTQTHTILGGRKAYADTVTAILQPTPQPRPHVDADWIARTAQDVLATVSAERSSWQYHHIRSETERHLRGAVHRDNWETVADAVVAEALSPSHAIIRGNPDIAAEPVLRAVPAVFARRSGASVYTSAGTQHYTSVRVLTAEARLADLSLQPGVRTVPASVVDAAIRAYNQDPAHRDQQLNASQIAMITTFTQSPLRITTADAPAGTGKTTAMRVLAAAWHDSGGTVLGLAPTAAAAAELATATGTRVETVDQLLTILDNHTPSRDQLAHQDGDRLPRLPSWVTQIDASTLVIFDEHVTLSDTKRLQLMRFLTAREATIRCVGDTRQLPAIDAGGTATDTSPDTVTLTHVLRFTAKAEASATLGLRDGDPAALGFYLDHGRIHAGAPGTVADDAYTGWVADYTAGRDTIMLAATHDTVRELNTRARTDRLARTRAPVGRETLLSDELFASAGDTICTRHNDRRLRAGDSDWVRNGYRWRVDHVHDDDSITATHLRSGDEYGATIRLPAAYVRAYVRLGYAATIDSVQGITVGTCHVVVTGRESRNQFYVAMTRGRDANHAYVVTALDGSEASFWTEPAVLPRTATEVLLRVLARDATQKSAHTQLRDALNPFRRLGRAVDIYLDAIGVAAENAIDPDTLAAYDTAADALYPGLTDEPAYPVLRQHLATLALSGADPIAELGAAIADRELDTAHDAAAVLDWRLDSSGAHSTGTGPLPWLPGFPGQLPDDLVREQLSARARIITALANQIRTDTAVWTPAIAPAWARPLLSGNPRLIADLAIWRAAHHLTDTDLRPTGPARIPVREHEYQQRLDARITGQLGDLHTAVNTWEPLAKQLDARIIDDPWWPVLADRLDTAARTGFDIDTRLTTAAGERPLPDEMPAAALWARLELDPTALETSTTPHQPSPDPTPHPTGPLDPTAADNHDPTLTDPLRMLTTDELTQHITDLELRLAQTADYAFIFGPAPTYTDGVRHYNPTPPDDLTEYFQHQLDTLRTEMQRRTHLTTTQQAHEDQLRFQVHPADTFDTPEVDTMIEIFDPGNTLEL</sequence>
<evidence type="ECO:0000256" key="1">
    <source>
        <dbReference type="SAM" id="MobiDB-lite"/>
    </source>
</evidence>
<gene>
    <name evidence="3" type="ORF">F6W96_12045</name>
</gene>